<organism evidence="1 2">
    <name type="scientific">Candidozyma auris</name>
    <name type="common">Yeast</name>
    <name type="synonym">Candida auris</name>
    <dbReference type="NCBI Taxonomy" id="498019"/>
    <lineage>
        <taxon>Eukaryota</taxon>
        <taxon>Fungi</taxon>
        <taxon>Dikarya</taxon>
        <taxon>Ascomycota</taxon>
        <taxon>Saccharomycotina</taxon>
        <taxon>Pichiomycetes</taxon>
        <taxon>Metschnikowiaceae</taxon>
        <taxon>Candidozyma</taxon>
    </lineage>
</organism>
<dbReference type="GO" id="GO:0016791">
    <property type="term" value="F:phosphatase activity"/>
    <property type="evidence" value="ECO:0007669"/>
    <property type="project" value="TreeGrafter"/>
</dbReference>
<dbReference type="EMBL" id="LGST01000048">
    <property type="protein sequence ID" value="KND96879.1"/>
    <property type="molecule type" value="Genomic_DNA"/>
</dbReference>
<evidence type="ECO:0000313" key="1">
    <source>
        <dbReference type="EMBL" id="KND96879.1"/>
    </source>
</evidence>
<evidence type="ECO:0000313" key="2">
    <source>
        <dbReference type="Proteomes" id="UP000037122"/>
    </source>
</evidence>
<dbReference type="SUPFAM" id="SSF52799">
    <property type="entry name" value="(Phosphotyrosine protein) phosphatases II"/>
    <property type="match status" value="1"/>
</dbReference>
<dbReference type="PANTHER" id="PTHR31126">
    <property type="entry name" value="TYROSINE-PROTEIN PHOSPHATASE"/>
    <property type="match status" value="1"/>
</dbReference>
<dbReference type="VEuPathDB" id="FungiDB:CJJ07_002969"/>
<accession>A0A0L0NS72</accession>
<sequence length="232" mass="25990">MALHLKHSYMNNVIYKRTLPLAFFLSLHYAMIEPDPLVPPLRFSTVQPHLHRGGYPRQINFPFLLSLNLKTIISLTPEPITQDTDKALYEFATLGNINLVHLECAQSGKGKKRGVPMGYSTVLETLDYMIHLEHAPVYVHCLNGGQVTSLVIACLRKLQFWSSIAIFNEFINFTTSITLNDRSFVDGFRGEISVRSDSKCDWLWEGLSKGIVGSHPNIKVTEAGPVEASTSS</sequence>
<dbReference type="PANTHER" id="PTHR31126:SF14">
    <property type="entry name" value="TYROSINE-PROTEIN PHOSPHATASE OCA6-RELATED"/>
    <property type="match status" value="1"/>
</dbReference>
<comment type="caution">
    <text evidence="1">The sequence shown here is derived from an EMBL/GenBank/DDBJ whole genome shotgun (WGS) entry which is preliminary data.</text>
</comment>
<dbReference type="FunFam" id="3.90.190.10:FF:000084">
    <property type="entry name" value="Tyrosine phospatase-like protein"/>
    <property type="match status" value="1"/>
</dbReference>
<dbReference type="Proteomes" id="UP000037122">
    <property type="component" value="Unassembled WGS sequence"/>
</dbReference>
<dbReference type="InterPro" id="IPR029021">
    <property type="entry name" value="Prot-tyrosine_phosphatase-like"/>
</dbReference>
<dbReference type="Pfam" id="PF03162">
    <property type="entry name" value="Y_phosphatase2"/>
    <property type="match status" value="1"/>
</dbReference>
<protein>
    <submittedName>
        <fullName evidence="1">Uncharacterized protein</fullName>
    </submittedName>
</protein>
<dbReference type="VEuPathDB" id="FungiDB:B9J08_005454"/>
<gene>
    <name evidence="1" type="ORF">QG37_06749</name>
</gene>
<dbReference type="VEuPathDB" id="FungiDB:QG37_06749"/>
<reference evidence="2" key="1">
    <citation type="journal article" date="2015" name="BMC Genomics">
        <title>Draft genome of a commonly misdiagnosed multidrug resistant pathogen Candida auris.</title>
        <authorList>
            <person name="Chatterjee S."/>
            <person name="Alampalli S.V."/>
            <person name="Nageshan R.K."/>
            <person name="Chettiar S.T."/>
            <person name="Joshi S."/>
            <person name="Tatu U.S."/>
        </authorList>
    </citation>
    <scope>NUCLEOTIDE SEQUENCE [LARGE SCALE GENOMIC DNA]</scope>
    <source>
        <strain evidence="2">6684</strain>
    </source>
</reference>
<dbReference type="InterPro" id="IPR004861">
    <property type="entry name" value="Siw14-like"/>
</dbReference>
<dbReference type="AlphaFoldDB" id="A0A0L0NS72"/>
<name>A0A0L0NS72_CANAR</name>
<proteinExistence type="predicted"/>
<dbReference type="VEuPathDB" id="FungiDB:CJI97_005537"/>
<dbReference type="Gene3D" id="3.90.190.10">
    <property type="entry name" value="Protein tyrosine phosphatase superfamily"/>
    <property type="match status" value="1"/>
</dbReference>